<dbReference type="GO" id="GO:0005524">
    <property type="term" value="F:ATP binding"/>
    <property type="evidence" value="ECO:0007669"/>
    <property type="project" value="UniProtKB-KW"/>
</dbReference>
<accession>A0A8E2E2M4</accession>
<evidence type="ECO:0000256" key="3">
    <source>
        <dbReference type="ARBA" id="ARBA00022741"/>
    </source>
</evidence>
<dbReference type="OrthoDB" id="201153at2759"/>
<dbReference type="InterPro" id="IPR051409">
    <property type="entry name" value="Atypical_kinase_ADCK"/>
</dbReference>
<feature type="domain" description="ABC1 atypical kinase-like" evidence="6">
    <location>
        <begin position="536"/>
        <end position="778"/>
    </location>
</feature>
<dbReference type="GO" id="GO:0016740">
    <property type="term" value="F:transferase activity"/>
    <property type="evidence" value="ECO:0007669"/>
    <property type="project" value="UniProtKB-KW"/>
</dbReference>
<dbReference type="InterPro" id="IPR011009">
    <property type="entry name" value="Kinase-like_dom_sf"/>
</dbReference>
<evidence type="ECO:0000313" key="7">
    <source>
        <dbReference type="EMBL" id="OCK76140.1"/>
    </source>
</evidence>
<dbReference type="PANTHER" id="PTHR43851:SF3">
    <property type="entry name" value="COENZYME Q8"/>
    <property type="match status" value="1"/>
</dbReference>
<dbReference type="SUPFAM" id="SSF56112">
    <property type="entry name" value="Protein kinase-like (PK-like)"/>
    <property type="match status" value="1"/>
</dbReference>
<name>A0A8E2E2M4_9PEZI</name>
<feature type="region of interest" description="Disordered" evidence="5">
    <location>
        <begin position="73"/>
        <end position="97"/>
    </location>
</feature>
<dbReference type="CDD" id="cd13970">
    <property type="entry name" value="ABC1_ADCK3"/>
    <property type="match status" value="1"/>
</dbReference>
<proteinExistence type="inferred from homology"/>
<feature type="compositionally biased region" description="Basic and acidic residues" evidence="5">
    <location>
        <begin position="82"/>
        <end position="97"/>
    </location>
</feature>
<keyword evidence="8" id="KW-1185">Reference proteome</keyword>
<dbReference type="AlphaFoldDB" id="A0A8E2E2M4"/>
<keyword evidence="2" id="KW-0808">Transferase</keyword>
<evidence type="ECO:0000256" key="4">
    <source>
        <dbReference type="ARBA" id="ARBA00022840"/>
    </source>
</evidence>
<keyword evidence="3" id="KW-0547">Nucleotide-binding</keyword>
<reference evidence="7 8" key="1">
    <citation type="journal article" date="2016" name="Nat. Commun.">
        <title>Ectomycorrhizal ecology is imprinted in the genome of the dominant symbiotic fungus Cenococcum geophilum.</title>
        <authorList>
            <consortium name="DOE Joint Genome Institute"/>
            <person name="Peter M."/>
            <person name="Kohler A."/>
            <person name="Ohm R.A."/>
            <person name="Kuo A."/>
            <person name="Krutzmann J."/>
            <person name="Morin E."/>
            <person name="Arend M."/>
            <person name="Barry K.W."/>
            <person name="Binder M."/>
            <person name="Choi C."/>
            <person name="Clum A."/>
            <person name="Copeland A."/>
            <person name="Grisel N."/>
            <person name="Haridas S."/>
            <person name="Kipfer T."/>
            <person name="LaButti K."/>
            <person name="Lindquist E."/>
            <person name="Lipzen A."/>
            <person name="Maire R."/>
            <person name="Meier B."/>
            <person name="Mihaltcheva S."/>
            <person name="Molinier V."/>
            <person name="Murat C."/>
            <person name="Poggeler S."/>
            <person name="Quandt C.A."/>
            <person name="Sperisen C."/>
            <person name="Tritt A."/>
            <person name="Tisserant E."/>
            <person name="Crous P.W."/>
            <person name="Henrissat B."/>
            <person name="Nehls U."/>
            <person name="Egli S."/>
            <person name="Spatafora J.W."/>
            <person name="Grigoriev I.V."/>
            <person name="Martin F.M."/>
        </authorList>
    </citation>
    <scope>NUCLEOTIDE SEQUENCE [LARGE SCALE GENOMIC DNA]</scope>
    <source>
        <strain evidence="7 8">CBS 459.81</strain>
    </source>
</reference>
<organism evidence="7 8">
    <name type="scientific">Lepidopterella palustris CBS 459.81</name>
    <dbReference type="NCBI Taxonomy" id="1314670"/>
    <lineage>
        <taxon>Eukaryota</taxon>
        <taxon>Fungi</taxon>
        <taxon>Dikarya</taxon>
        <taxon>Ascomycota</taxon>
        <taxon>Pezizomycotina</taxon>
        <taxon>Dothideomycetes</taxon>
        <taxon>Pleosporomycetidae</taxon>
        <taxon>Mytilinidiales</taxon>
        <taxon>Argynnaceae</taxon>
        <taxon>Lepidopterella</taxon>
    </lineage>
</organism>
<feature type="compositionally biased region" description="Basic and acidic residues" evidence="5">
    <location>
        <begin position="114"/>
        <end position="131"/>
    </location>
</feature>
<evidence type="ECO:0000256" key="1">
    <source>
        <dbReference type="ARBA" id="ARBA00009670"/>
    </source>
</evidence>
<feature type="compositionally biased region" description="Polar residues" evidence="5">
    <location>
        <begin position="233"/>
        <end position="242"/>
    </location>
</feature>
<comment type="similarity">
    <text evidence="1">Belongs to the protein kinase superfamily. ADCK protein kinase family.</text>
</comment>
<dbReference type="EMBL" id="KV745239">
    <property type="protein sequence ID" value="OCK76140.1"/>
    <property type="molecule type" value="Genomic_DNA"/>
</dbReference>
<evidence type="ECO:0000256" key="2">
    <source>
        <dbReference type="ARBA" id="ARBA00022679"/>
    </source>
</evidence>
<dbReference type="Pfam" id="PF03109">
    <property type="entry name" value="ABC1"/>
    <property type="match status" value="1"/>
</dbReference>
<evidence type="ECO:0000259" key="6">
    <source>
        <dbReference type="Pfam" id="PF03109"/>
    </source>
</evidence>
<protein>
    <submittedName>
        <fullName evidence="7">ABC1-domain-containing protein</fullName>
    </submittedName>
</protein>
<feature type="compositionally biased region" description="Basic and acidic residues" evidence="5">
    <location>
        <begin position="243"/>
        <end position="256"/>
    </location>
</feature>
<dbReference type="GO" id="GO:0006744">
    <property type="term" value="P:ubiquinone biosynthetic process"/>
    <property type="evidence" value="ECO:0007669"/>
    <property type="project" value="TreeGrafter"/>
</dbReference>
<gene>
    <name evidence="7" type="ORF">K432DRAFT_385665</name>
</gene>
<dbReference type="InterPro" id="IPR004147">
    <property type="entry name" value="ABC1_dom"/>
</dbReference>
<dbReference type="InterPro" id="IPR034646">
    <property type="entry name" value="ADCK3_dom"/>
</dbReference>
<keyword evidence="4" id="KW-0067">ATP-binding</keyword>
<feature type="region of interest" description="Disordered" evidence="5">
    <location>
        <begin position="114"/>
        <end position="290"/>
    </location>
</feature>
<evidence type="ECO:0000313" key="8">
    <source>
        <dbReference type="Proteomes" id="UP000250266"/>
    </source>
</evidence>
<evidence type="ECO:0000256" key="5">
    <source>
        <dbReference type="SAM" id="MobiDB-lite"/>
    </source>
</evidence>
<dbReference type="Proteomes" id="UP000250266">
    <property type="component" value="Unassembled WGS sequence"/>
</dbReference>
<dbReference type="PANTHER" id="PTHR43851">
    <property type="match status" value="1"/>
</dbReference>
<feature type="compositionally biased region" description="Polar residues" evidence="5">
    <location>
        <begin position="146"/>
        <end position="173"/>
    </location>
</feature>
<sequence length="895" mass="98976">MAGRRLIDAAKLFNASKSIAKQHINLRSQQLDVYNKTSTLARSVKNQTDRVTLTVNAAIELSKRFNESALSYTTTSASEHAPTGHDEAIPQKETVDGKKPRYDMKEDLEQNHHYDRSEQHSQGEGPPEKELGITQERSNRRPLPNGTISSSGLTSHEQSIKQDTFSQKSTPEPVNTPLAEEKQTGRQDEEEGIKPVASRASTTSAPPKLSDLTPDEARRLQRQSEFQIPSVATDIQSKTPHSSTEKLSEGHDRDVFYTRSAETKPQYSSLPRAKIPENTENKQGSGEHVQDGQINQDVFYATPEPGQKIAQKEQIPHQEAVTDQDQVPAGINTDVFRTARVAKMLGGNPYKDKTDLDLKGANRTLVDHIKIAAGKDQNSFNVRQSVATAPAQLKPILSNGLSSNEKEMHDFASELAKSANAAPLPISEISGGISTTSQKAPYELRESRVPASRFGRLWQYGGLATSMAFGAVGESLRRVTGGAVATGSSLMLSPGNMEILVAKLSRMRGAALKLGQMISFQDLKMLPPPIHEVLQRVQDSADYMPASQRDKVLSTNLGPDWRDLFSSFDEVPIAAASIGQVHKAVLRRTSQPVAVKVQYPGVANSIDSDLNNLSILLTASRLLPKGLFLDKTIANARTELGWECDYIREAECQERFRKLLEDDTAVFTVPTIVPEACGKQVLTAELMEGIGVTKLPSLDQTQRDWVGTQILRLCLREIAEFKFMQTDPNWTNFLYNEKEHKIELLDFGASRDYPNEFVDPYMRVLIAASKNDHPAIRNLSIQLGYLTGAESKPMLEAHIQSVLTLAEPFKESGPRIYDFRDQTITDRVRGLIPVMMKERLSPPPEETYSLHRKLSGAFLMCARLGSRVPCRELFESAVEAYEGGKNMGGGKAFKG</sequence>